<organism evidence="1 2">
    <name type="scientific">Actinoplanes derwentensis</name>
    <dbReference type="NCBI Taxonomy" id="113562"/>
    <lineage>
        <taxon>Bacteria</taxon>
        <taxon>Bacillati</taxon>
        <taxon>Actinomycetota</taxon>
        <taxon>Actinomycetes</taxon>
        <taxon>Micromonosporales</taxon>
        <taxon>Micromonosporaceae</taxon>
        <taxon>Actinoplanes</taxon>
    </lineage>
</organism>
<name>A0A1H1Y5U5_9ACTN</name>
<dbReference type="OrthoDB" id="4293512at2"/>
<dbReference type="AlphaFoldDB" id="A0A1H1Y5U5"/>
<proteinExistence type="predicted"/>
<protein>
    <submittedName>
        <fullName evidence="1">Uncharacterized protein</fullName>
    </submittedName>
</protein>
<reference evidence="1 2" key="1">
    <citation type="submission" date="2016-10" db="EMBL/GenBank/DDBJ databases">
        <authorList>
            <person name="de Groot N.N."/>
        </authorList>
    </citation>
    <scope>NUCLEOTIDE SEQUENCE [LARGE SCALE GENOMIC DNA]</scope>
    <source>
        <strain evidence="1 2">DSM 43941</strain>
    </source>
</reference>
<accession>A0A1H1Y5U5</accession>
<evidence type="ECO:0000313" key="2">
    <source>
        <dbReference type="Proteomes" id="UP000198688"/>
    </source>
</evidence>
<evidence type="ECO:0000313" key="1">
    <source>
        <dbReference type="EMBL" id="SDT16771.1"/>
    </source>
</evidence>
<dbReference type="Proteomes" id="UP000198688">
    <property type="component" value="Chromosome I"/>
</dbReference>
<sequence>MLPSVEITTVLELAEAPFHNLHWTKKIELSLDCFVCRRNGRTTMLEYGSEEGICSGDSAFPRHPAAARISAFDVTSEETRTTLRVVAEHWWAPFDDTKHQQPSVALTSAPWVRLYLGYLCPAPGSAGGKFSTQTNLVRPSSYRCDQCGETLARSDEAPRLRLLP</sequence>
<keyword evidence="2" id="KW-1185">Reference proteome</keyword>
<gene>
    <name evidence="1" type="ORF">SAMN04489716_2717</name>
</gene>
<dbReference type="EMBL" id="LT629758">
    <property type="protein sequence ID" value="SDT16771.1"/>
    <property type="molecule type" value="Genomic_DNA"/>
</dbReference>
<dbReference type="RefSeq" id="WP_157751542.1">
    <property type="nucleotide sequence ID" value="NZ_BOMJ01000036.1"/>
</dbReference>